<feature type="domain" description="Glycosyl hydrolase family 95 N-terminal" evidence="1">
    <location>
        <begin position="28"/>
        <end position="263"/>
    </location>
</feature>
<dbReference type="EMBL" id="JALJEJ010000001">
    <property type="protein sequence ID" value="MCJ8208614.1"/>
    <property type="molecule type" value="Genomic_DNA"/>
</dbReference>
<evidence type="ECO:0000259" key="2">
    <source>
        <dbReference type="Pfam" id="PF21307"/>
    </source>
</evidence>
<proteinExistence type="predicted"/>
<dbReference type="AlphaFoldDB" id="A0A9X1WZX6"/>
<dbReference type="InterPro" id="IPR012341">
    <property type="entry name" value="6hp_glycosidase-like_sf"/>
</dbReference>
<sequence length="817" mass="91222">MSCRNIGFILLFSLAFASVGNGQGRYKLWYTKPAANWNEALPLGNGHLGAMVFGGVAEERLQLNESTIWAGGPNNTVDSLAAKYITQVRTLLKEKKYKEAQQLANQHLGPKGNSGMPYQIAGNLKIAFPGQDEVSDYYRDLDISNATATVSYSSGGVNYKREYFTSFTNNVLMVRLSADKPGKISCRISLESPLKQSLKVSKNQIELSGKGSDHENQHGQVKFSVISRVKNTGGNLSADSTGIRISDADTAVLYLAIGSNFVNYKDLSADGQKRAIASLDAAEKQNFSQLQAMHKGFYKRFFDRVSLQLGDTKSTELPTDARIKNFQNGDDPQLAELYFQFGRYLLISSSQPGSQPANLQGIWNGDLKGAWDSKYTVNINTEMNYWPSEVTQLTELGTPLFQMIKDLSVTGRESATKMYGARGWMLHHNTDIWRITGIVDGAFWGLWPTANAWLCQHLWEHYLFTGNEKFLRDYYPLMRDAARYFTDVLQEEPDHHWLVVSPSVSPEHEYQNTGGEAVSVTAGATMDNQLVFGLFSSVIEAAKVLHTDQAFADTLIKFRSRLPPMQIGRYGQLQEWLEDWDSTTDHHRHVSHLYGLFPANQISPFAQPELFAAAKQSLIYRGDVSTGWSMAWKINLWARLLDGEHAYKLIKDQISPAENNPMKAGGTYPNMFDAHPPFQIDGNFGCTSGISEMLLQSHDGDIYLLPALPAAWGKAGSVSGLMARGGFRINMKWQNQKITQLQVYSTLGGNCRLRVNQKLFSKLVKTAKDENANPFYKVAAVPRALNHTQQSVSTLHLPETWLYDLSTQKGKLYTVIP</sequence>
<dbReference type="PANTHER" id="PTHR31084">
    <property type="entry name" value="ALPHA-L-FUCOSIDASE 2"/>
    <property type="match status" value="1"/>
</dbReference>
<dbReference type="InterPro" id="IPR016518">
    <property type="entry name" value="Alpha-L-fucosidase"/>
</dbReference>
<reference evidence="4" key="1">
    <citation type="submission" date="2022-04" db="EMBL/GenBank/DDBJ databases">
        <title>Mucilaginibacter sp. RS28 isolated from freshwater.</title>
        <authorList>
            <person name="Ko S.-R."/>
        </authorList>
    </citation>
    <scope>NUCLEOTIDE SEQUENCE</scope>
    <source>
        <strain evidence="4">RS28</strain>
    </source>
</reference>
<dbReference type="InterPro" id="IPR008928">
    <property type="entry name" value="6-hairpin_glycosidase_sf"/>
</dbReference>
<dbReference type="Pfam" id="PF14498">
    <property type="entry name" value="Glyco_hyd_65N_2"/>
    <property type="match status" value="1"/>
</dbReference>
<evidence type="ECO:0000313" key="5">
    <source>
        <dbReference type="Proteomes" id="UP001139450"/>
    </source>
</evidence>
<name>A0A9X1WZX6_9SPHI</name>
<organism evidence="4 5">
    <name type="scientific">Mucilaginibacter straminoryzae</name>
    <dbReference type="NCBI Taxonomy" id="2932774"/>
    <lineage>
        <taxon>Bacteria</taxon>
        <taxon>Pseudomonadati</taxon>
        <taxon>Bacteroidota</taxon>
        <taxon>Sphingobacteriia</taxon>
        <taxon>Sphingobacteriales</taxon>
        <taxon>Sphingobacteriaceae</taxon>
        <taxon>Mucilaginibacter</taxon>
    </lineage>
</organism>
<dbReference type="Gene3D" id="2.70.98.50">
    <property type="entry name" value="putative glycoside hydrolase family protein from bacillus halodurans"/>
    <property type="match status" value="1"/>
</dbReference>
<feature type="domain" description="Glycosyl hydrolase family 95 catalytic" evidence="3">
    <location>
        <begin position="287"/>
        <end position="694"/>
    </location>
</feature>
<dbReference type="Proteomes" id="UP001139450">
    <property type="component" value="Unassembled WGS sequence"/>
</dbReference>
<dbReference type="SUPFAM" id="SSF48208">
    <property type="entry name" value="Six-hairpin glycosidases"/>
    <property type="match status" value="1"/>
</dbReference>
<evidence type="ECO:0000259" key="1">
    <source>
        <dbReference type="Pfam" id="PF14498"/>
    </source>
</evidence>
<dbReference type="GO" id="GO:0004560">
    <property type="term" value="F:alpha-L-fucosidase activity"/>
    <property type="evidence" value="ECO:0007669"/>
    <property type="project" value="InterPro"/>
</dbReference>
<keyword evidence="5" id="KW-1185">Reference proteome</keyword>
<accession>A0A9X1WZX6</accession>
<dbReference type="Gene3D" id="2.60.40.1180">
    <property type="entry name" value="Golgi alpha-mannosidase II"/>
    <property type="match status" value="1"/>
</dbReference>
<comment type="caution">
    <text evidence="4">The sequence shown here is derived from an EMBL/GenBank/DDBJ whole genome shotgun (WGS) entry which is preliminary data.</text>
</comment>
<dbReference type="Gene3D" id="1.50.10.10">
    <property type="match status" value="1"/>
</dbReference>
<feature type="domain" description="Alpha fucosidase A-like C-terminal" evidence="2">
    <location>
        <begin position="696"/>
        <end position="760"/>
    </location>
</feature>
<evidence type="ECO:0000313" key="4">
    <source>
        <dbReference type="EMBL" id="MCJ8208614.1"/>
    </source>
</evidence>
<evidence type="ECO:0000259" key="3">
    <source>
        <dbReference type="Pfam" id="PF22124"/>
    </source>
</evidence>
<dbReference type="InterPro" id="IPR013780">
    <property type="entry name" value="Glyco_hydro_b"/>
</dbReference>
<dbReference type="PIRSF" id="PIRSF007663">
    <property type="entry name" value="UCP007663"/>
    <property type="match status" value="1"/>
</dbReference>
<protein>
    <submittedName>
        <fullName evidence="4">Glycoside hydrolase N-terminal domain-containing protein</fullName>
    </submittedName>
</protein>
<dbReference type="InterPro" id="IPR027414">
    <property type="entry name" value="GH95_N_dom"/>
</dbReference>
<dbReference type="Pfam" id="PF21307">
    <property type="entry name" value="Glyco_hydro_95_C"/>
    <property type="match status" value="1"/>
</dbReference>
<dbReference type="GO" id="GO:0005975">
    <property type="term" value="P:carbohydrate metabolic process"/>
    <property type="evidence" value="ECO:0007669"/>
    <property type="project" value="InterPro"/>
</dbReference>
<dbReference type="RefSeq" id="WP_245128443.1">
    <property type="nucleotide sequence ID" value="NZ_JALJEJ010000001.1"/>
</dbReference>
<dbReference type="InterPro" id="IPR054363">
    <property type="entry name" value="GH95_cat"/>
</dbReference>
<dbReference type="InterPro" id="IPR049053">
    <property type="entry name" value="AFCA-like_C"/>
</dbReference>
<dbReference type="PANTHER" id="PTHR31084:SF0">
    <property type="entry name" value="ALPHA-L-FUCOSIDASE 2"/>
    <property type="match status" value="1"/>
</dbReference>
<gene>
    <name evidence="4" type="ORF">MUY27_02765</name>
</gene>
<dbReference type="Pfam" id="PF22124">
    <property type="entry name" value="Glyco_hydro_95_cat"/>
    <property type="match status" value="1"/>
</dbReference>
<keyword evidence="4" id="KW-0378">Hydrolase</keyword>